<proteinExistence type="predicted"/>
<keyword evidence="1" id="KW-1133">Transmembrane helix</keyword>
<sequence>MALPISMVGLQQSGEWSIVSPCVLFATRGYHNSDPGVLVSKPLTNFKFWIFYVTMYVKNIIYIQLLVKTIS</sequence>
<keyword evidence="1" id="KW-0812">Transmembrane</keyword>
<name>A0A1X7UXV4_AMPQE</name>
<reference evidence="2" key="1">
    <citation type="submission" date="2017-05" db="UniProtKB">
        <authorList>
            <consortium name="EnsemblMetazoa"/>
        </authorList>
    </citation>
    <scope>IDENTIFICATION</scope>
</reference>
<dbReference type="InParanoid" id="A0A1X7UXV4"/>
<evidence type="ECO:0000313" key="2">
    <source>
        <dbReference type="EnsemblMetazoa" id="Aqu2.1.32192_001"/>
    </source>
</evidence>
<organism evidence="2">
    <name type="scientific">Amphimedon queenslandica</name>
    <name type="common">Sponge</name>
    <dbReference type="NCBI Taxonomy" id="400682"/>
    <lineage>
        <taxon>Eukaryota</taxon>
        <taxon>Metazoa</taxon>
        <taxon>Porifera</taxon>
        <taxon>Demospongiae</taxon>
        <taxon>Heteroscleromorpha</taxon>
        <taxon>Haplosclerida</taxon>
        <taxon>Niphatidae</taxon>
        <taxon>Amphimedon</taxon>
    </lineage>
</organism>
<protein>
    <submittedName>
        <fullName evidence="2">Uncharacterized protein</fullName>
    </submittedName>
</protein>
<keyword evidence="1" id="KW-0472">Membrane</keyword>
<evidence type="ECO:0000256" key="1">
    <source>
        <dbReference type="SAM" id="Phobius"/>
    </source>
</evidence>
<accession>A0A1X7UXV4</accession>
<dbReference type="AlphaFoldDB" id="A0A1X7UXV4"/>
<dbReference type="EnsemblMetazoa" id="Aqu2.1.32192_001">
    <property type="protein sequence ID" value="Aqu2.1.32192_001"/>
    <property type="gene ID" value="Aqu2.1.32192"/>
</dbReference>
<feature type="transmembrane region" description="Helical" evidence="1">
    <location>
        <begin position="48"/>
        <end position="67"/>
    </location>
</feature>